<reference evidence="1 2" key="1">
    <citation type="journal article" date="2021" name="Nat. Commun.">
        <title>Genetic determinants of endophytism in the Arabidopsis root mycobiome.</title>
        <authorList>
            <person name="Mesny F."/>
            <person name="Miyauchi S."/>
            <person name="Thiergart T."/>
            <person name="Pickel B."/>
            <person name="Atanasova L."/>
            <person name="Karlsson M."/>
            <person name="Huettel B."/>
            <person name="Barry K.W."/>
            <person name="Haridas S."/>
            <person name="Chen C."/>
            <person name="Bauer D."/>
            <person name="Andreopoulos W."/>
            <person name="Pangilinan J."/>
            <person name="LaButti K."/>
            <person name="Riley R."/>
            <person name="Lipzen A."/>
            <person name="Clum A."/>
            <person name="Drula E."/>
            <person name="Henrissat B."/>
            <person name="Kohler A."/>
            <person name="Grigoriev I.V."/>
            <person name="Martin F.M."/>
            <person name="Hacquard S."/>
        </authorList>
    </citation>
    <scope>NUCLEOTIDE SEQUENCE [LARGE SCALE GENOMIC DNA]</scope>
    <source>
        <strain evidence="1 2">MPI-SDFR-AT-0080</strain>
    </source>
</reference>
<sequence length="140" mass="15812">MFAATRAPSTLLRARPAAELFIRSRPSARMFHPTPRLPAMPKDPHTAHTVSQRVRQAIKGIPVEIYPLGKRAQHSYYHSHSSSSRARCEPISREQEVAEYVECATVAVIACGLSFGIYSFVRPARDDPTLRLHRSRPRDH</sequence>
<dbReference type="Proteomes" id="UP000774617">
    <property type="component" value="Unassembled WGS sequence"/>
</dbReference>
<evidence type="ECO:0000313" key="2">
    <source>
        <dbReference type="Proteomes" id="UP000774617"/>
    </source>
</evidence>
<proteinExistence type="predicted"/>
<organism evidence="1 2">
    <name type="scientific">Macrophomina phaseolina</name>
    <dbReference type="NCBI Taxonomy" id="35725"/>
    <lineage>
        <taxon>Eukaryota</taxon>
        <taxon>Fungi</taxon>
        <taxon>Dikarya</taxon>
        <taxon>Ascomycota</taxon>
        <taxon>Pezizomycotina</taxon>
        <taxon>Dothideomycetes</taxon>
        <taxon>Dothideomycetes incertae sedis</taxon>
        <taxon>Botryosphaeriales</taxon>
        <taxon>Botryosphaeriaceae</taxon>
        <taxon>Macrophomina</taxon>
    </lineage>
</organism>
<name>A0ABQ8G6V0_9PEZI</name>
<protein>
    <submittedName>
        <fullName evidence="1">Uncharacterized protein</fullName>
    </submittedName>
</protein>
<evidence type="ECO:0000313" key="1">
    <source>
        <dbReference type="EMBL" id="KAH7044019.1"/>
    </source>
</evidence>
<keyword evidence="2" id="KW-1185">Reference proteome</keyword>
<accession>A0ABQ8G6V0</accession>
<comment type="caution">
    <text evidence="1">The sequence shown here is derived from an EMBL/GenBank/DDBJ whole genome shotgun (WGS) entry which is preliminary data.</text>
</comment>
<gene>
    <name evidence="1" type="ORF">B0J12DRAFT_742602</name>
</gene>
<dbReference type="EMBL" id="JAGTJR010000021">
    <property type="protein sequence ID" value="KAH7044019.1"/>
    <property type="molecule type" value="Genomic_DNA"/>
</dbReference>